<keyword evidence="3" id="KW-1185">Reference proteome</keyword>
<dbReference type="Proteomes" id="UP001234178">
    <property type="component" value="Unassembled WGS sequence"/>
</dbReference>
<organism evidence="2 3">
    <name type="scientific">Daphnia magna</name>
    <dbReference type="NCBI Taxonomy" id="35525"/>
    <lineage>
        <taxon>Eukaryota</taxon>
        <taxon>Metazoa</taxon>
        <taxon>Ecdysozoa</taxon>
        <taxon>Arthropoda</taxon>
        <taxon>Crustacea</taxon>
        <taxon>Branchiopoda</taxon>
        <taxon>Diplostraca</taxon>
        <taxon>Cladocera</taxon>
        <taxon>Anomopoda</taxon>
        <taxon>Daphniidae</taxon>
        <taxon>Daphnia</taxon>
    </lineage>
</organism>
<gene>
    <name evidence="2" type="ORF">OUZ56_028454</name>
</gene>
<feature type="chain" id="PRO_5047010061" description="Secreted protein" evidence="1">
    <location>
        <begin position="23"/>
        <end position="152"/>
    </location>
</feature>
<reference evidence="2 3" key="1">
    <citation type="journal article" date="2023" name="Nucleic Acids Res.">
        <title>The hologenome of Daphnia magna reveals possible DNA methylation and microbiome-mediated evolution of the host genome.</title>
        <authorList>
            <person name="Chaturvedi A."/>
            <person name="Li X."/>
            <person name="Dhandapani V."/>
            <person name="Marshall H."/>
            <person name="Kissane S."/>
            <person name="Cuenca-Cambronero M."/>
            <person name="Asole G."/>
            <person name="Calvet F."/>
            <person name="Ruiz-Romero M."/>
            <person name="Marangio P."/>
            <person name="Guigo R."/>
            <person name="Rago D."/>
            <person name="Mirbahai L."/>
            <person name="Eastwood N."/>
            <person name="Colbourne J.K."/>
            <person name="Zhou J."/>
            <person name="Mallon E."/>
            <person name="Orsini L."/>
        </authorList>
    </citation>
    <scope>NUCLEOTIDE SEQUENCE [LARGE SCALE GENOMIC DNA]</scope>
    <source>
        <strain evidence="2">LRV0_1</strain>
    </source>
</reference>
<feature type="signal peptide" evidence="1">
    <location>
        <begin position="1"/>
        <end position="22"/>
    </location>
</feature>
<accession>A0ABR0B3W7</accession>
<proteinExistence type="predicted"/>
<comment type="caution">
    <text evidence="2">The sequence shown here is derived from an EMBL/GenBank/DDBJ whole genome shotgun (WGS) entry which is preliminary data.</text>
</comment>
<sequence>MANDERAGLTVVLLCQWLCVFGSGVKDSICIPSSFCSISDLHFVRMGFLIAKKRAGSQLLAINNYYQKRELAIAMIALVTLRLSFANELEWITSLDYYKVERHGISGKRISCACVVFIEQQMALRAFVPTPPVFDSRGVMVFHRTNIQLEHN</sequence>
<evidence type="ECO:0008006" key="4">
    <source>
        <dbReference type="Google" id="ProtNLM"/>
    </source>
</evidence>
<dbReference type="EMBL" id="JAOYFB010000040">
    <property type="protein sequence ID" value="KAK4036396.1"/>
    <property type="molecule type" value="Genomic_DNA"/>
</dbReference>
<protein>
    <recommendedName>
        <fullName evidence="4">Secreted protein</fullName>
    </recommendedName>
</protein>
<keyword evidence="1" id="KW-0732">Signal</keyword>
<evidence type="ECO:0000256" key="1">
    <source>
        <dbReference type="SAM" id="SignalP"/>
    </source>
</evidence>
<name>A0ABR0B3W7_9CRUS</name>
<evidence type="ECO:0000313" key="3">
    <source>
        <dbReference type="Proteomes" id="UP001234178"/>
    </source>
</evidence>
<evidence type="ECO:0000313" key="2">
    <source>
        <dbReference type="EMBL" id="KAK4036396.1"/>
    </source>
</evidence>